<dbReference type="GO" id="GO:0042602">
    <property type="term" value="F:riboflavin reductase (NADPH) activity"/>
    <property type="evidence" value="ECO:0007669"/>
    <property type="project" value="TreeGrafter"/>
</dbReference>
<organism evidence="3 4">
    <name type="scientific">Paenibacillus radicis</name>
    <name type="common">ex Gao et al. 2016</name>
    <dbReference type="NCBI Taxonomy" id="1737354"/>
    <lineage>
        <taxon>Bacteria</taxon>
        <taxon>Bacillati</taxon>
        <taxon>Bacillota</taxon>
        <taxon>Bacilli</taxon>
        <taxon>Bacillales</taxon>
        <taxon>Paenibacillaceae</taxon>
        <taxon>Paenibacillus</taxon>
    </lineage>
</organism>
<accession>A0A917GYV3</accession>
<dbReference type="AlphaFoldDB" id="A0A917GYV3"/>
<dbReference type="SUPFAM" id="SSF50475">
    <property type="entry name" value="FMN-binding split barrel"/>
    <property type="match status" value="1"/>
</dbReference>
<dbReference type="RefSeq" id="WP_188888262.1">
    <property type="nucleotide sequence ID" value="NZ_BMHY01000002.1"/>
</dbReference>
<dbReference type="InterPro" id="IPR002563">
    <property type="entry name" value="Flavin_Rdtase-like_dom"/>
</dbReference>
<evidence type="ECO:0000313" key="3">
    <source>
        <dbReference type="EMBL" id="GGG62026.1"/>
    </source>
</evidence>
<dbReference type="PANTHER" id="PTHR30466">
    <property type="entry name" value="FLAVIN REDUCTASE"/>
    <property type="match status" value="1"/>
</dbReference>
<gene>
    <name evidence="3" type="ORF">GCM10010918_14560</name>
</gene>
<dbReference type="SMART" id="SM00903">
    <property type="entry name" value="Flavin_Reduct"/>
    <property type="match status" value="1"/>
</dbReference>
<proteinExistence type="predicted"/>
<name>A0A917GYV3_9BACL</name>
<dbReference type="InterPro" id="IPR012349">
    <property type="entry name" value="Split_barrel_FMN-bd"/>
</dbReference>
<dbReference type="EMBL" id="BMHY01000002">
    <property type="protein sequence ID" value="GGG62026.1"/>
    <property type="molecule type" value="Genomic_DNA"/>
</dbReference>
<dbReference type="InterPro" id="IPR050268">
    <property type="entry name" value="NADH-dep_flavin_reductase"/>
</dbReference>
<dbReference type="PANTHER" id="PTHR30466:SF1">
    <property type="entry name" value="FMN REDUCTASE (NADH) RUTF"/>
    <property type="match status" value="1"/>
</dbReference>
<evidence type="ECO:0000256" key="1">
    <source>
        <dbReference type="ARBA" id="ARBA00023002"/>
    </source>
</evidence>
<comment type="caution">
    <text evidence="3">The sequence shown here is derived from an EMBL/GenBank/DDBJ whole genome shotgun (WGS) entry which is preliminary data.</text>
</comment>
<evidence type="ECO:0000259" key="2">
    <source>
        <dbReference type="SMART" id="SM00903"/>
    </source>
</evidence>
<dbReference type="Proteomes" id="UP000600247">
    <property type="component" value="Unassembled WGS sequence"/>
</dbReference>
<feature type="domain" description="Flavin reductase like" evidence="2">
    <location>
        <begin position="10"/>
        <end position="156"/>
    </location>
</feature>
<dbReference type="Pfam" id="PF01613">
    <property type="entry name" value="Flavin_Reduct"/>
    <property type="match status" value="1"/>
</dbReference>
<dbReference type="GO" id="GO:0010181">
    <property type="term" value="F:FMN binding"/>
    <property type="evidence" value="ECO:0007669"/>
    <property type="project" value="InterPro"/>
</dbReference>
<dbReference type="Gene3D" id="2.30.110.10">
    <property type="entry name" value="Electron Transport, Fmn-binding Protein, Chain A"/>
    <property type="match status" value="1"/>
</dbReference>
<reference evidence="3 4" key="1">
    <citation type="journal article" date="2014" name="Int. J. Syst. Evol. Microbiol.">
        <title>Complete genome sequence of Corynebacterium casei LMG S-19264T (=DSM 44701T), isolated from a smear-ripened cheese.</title>
        <authorList>
            <consortium name="US DOE Joint Genome Institute (JGI-PGF)"/>
            <person name="Walter F."/>
            <person name="Albersmeier A."/>
            <person name="Kalinowski J."/>
            <person name="Ruckert C."/>
        </authorList>
    </citation>
    <scope>NUCLEOTIDE SEQUENCE [LARGE SCALE GENOMIC DNA]</scope>
    <source>
        <strain evidence="3 4">CGMCC 1.15286</strain>
    </source>
</reference>
<sequence length="162" mass="17254">MDAMNWRSTMGKFATGVTVITTVDEAGNPLGMTANAFTSLSLDPPMVLICVDNKSDTLTKLLASNKYGVNILADHQEPLSRAFARKGGSEKFEGIAYSTGETGVPVLSGCLVSVECIVKEAVQGGDHMILLGEGVRIHEEASVTEPLLFYRGKYEKLNGIGA</sequence>
<evidence type="ECO:0000313" key="4">
    <source>
        <dbReference type="Proteomes" id="UP000600247"/>
    </source>
</evidence>
<keyword evidence="4" id="KW-1185">Reference proteome</keyword>
<keyword evidence="1" id="KW-0560">Oxidoreductase</keyword>
<protein>
    <submittedName>
        <fullName evidence="3">FMN reductase</fullName>
    </submittedName>
</protein>